<feature type="region of interest" description="Disordered" evidence="1">
    <location>
        <begin position="1"/>
        <end position="23"/>
    </location>
</feature>
<keyword evidence="2" id="KW-0472">Membrane</keyword>
<feature type="transmembrane region" description="Helical" evidence="2">
    <location>
        <begin position="124"/>
        <end position="143"/>
    </location>
</feature>
<gene>
    <name evidence="3" type="ORF">Pfl04_12400</name>
</gene>
<accession>A0A8J3PME6</accession>
<proteinExistence type="predicted"/>
<organism evidence="3 4">
    <name type="scientific">Planosporangium flavigriseum</name>
    <dbReference type="NCBI Taxonomy" id="373681"/>
    <lineage>
        <taxon>Bacteria</taxon>
        <taxon>Bacillati</taxon>
        <taxon>Actinomycetota</taxon>
        <taxon>Actinomycetes</taxon>
        <taxon>Micromonosporales</taxon>
        <taxon>Micromonosporaceae</taxon>
        <taxon>Planosporangium</taxon>
    </lineage>
</organism>
<name>A0A8J3PME6_9ACTN</name>
<dbReference type="Proteomes" id="UP000653674">
    <property type="component" value="Unassembled WGS sequence"/>
</dbReference>
<sequence>MSDQGSMMSADETDMAPADPAADGVRRDWTPGVLATLAMAWLAAVLWSAHKALAASTGVLALNEAALALPTVVSAGLVTGVAVGFAAAHLLGRRIPRIAAGLGGGLLTGLVVAALILVGYGTTSALVALAAGVGAASLLGGAISTVRPPALAGAAVAGALAWFVLSLLANGFASRLLTVFGADGSTASQANAAHRLTLTLSVAGGLVAGLVAYRYLRPRAEGQRWPTYLAGGAGPGLLLLLADLVALVVGARLRSLAAASSEADRAVLSWFNTVGLNTAMVVLFVGATTAMIAFGRTLRPETEAESPETESPETESPETGRDQTS</sequence>
<feature type="transmembrane region" description="Helical" evidence="2">
    <location>
        <begin position="98"/>
        <end position="118"/>
    </location>
</feature>
<keyword evidence="4" id="KW-1185">Reference proteome</keyword>
<evidence type="ECO:0000256" key="1">
    <source>
        <dbReference type="SAM" id="MobiDB-lite"/>
    </source>
</evidence>
<comment type="caution">
    <text evidence="3">The sequence shown here is derived from an EMBL/GenBank/DDBJ whole genome shotgun (WGS) entry which is preliminary data.</text>
</comment>
<protein>
    <submittedName>
        <fullName evidence="3">Uncharacterized protein</fullName>
    </submittedName>
</protein>
<feature type="transmembrane region" description="Helical" evidence="2">
    <location>
        <begin position="150"/>
        <end position="173"/>
    </location>
</feature>
<reference evidence="3" key="1">
    <citation type="submission" date="2021-01" db="EMBL/GenBank/DDBJ databases">
        <title>Whole genome shotgun sequence of Planosporangium flavigriseum NBRC 105377.</title>
        <authorList>
            <person name="Komaki H."/>
            <person name="Tamura T."/>
        </authorList>
    </citation>
    <scope>NUCLEOTIDE SEQUENCE</scope>
    <source>
        <strain evidence="3">NBRC 105377</strain>
    </source>
</reference>
<feature type="compositionally biased region" description="Acidic residues" evidence="1">
    <location>
        <begin position="303"/>
        <end position="316"/>
    </location>
</feature>
<feature type="transmembrane region" description="Helical" evidence="2">
    <location>
        <begin position="228"/>
        <end position="250"/>
    </location>
</feature>
<feature type="transmembrane region" description="Helical" evidence="2">
    <location>
        <begin position="193"/>
        <end position="216"/>
    </location>
</feature>
<keyword evidence="2" id="KW-1133">Transmembrane helix</keyword>
<feature type="transmembrane region" description="Helical" evidence="2">
    <location>
        <begin position="67"/>
        <end position="91"/>
    </location>
</feature>
<evidence type="ECO:0000313" key="3">
    <source>
        <dbReference type="EMBL" id="GIG72836.1"/>
    </source>
</evidence>
<keyword evidence="2" id="KW-0812">Transmembrane</keyword>
<dbReference type="RefSeq" id="WP_168075859.1">
    <property type="nucleotide sequence ID" value="NZ_BAAAQJ010000019.1"/>
</dbReference>
<evidence type="ECO:0000256" key="2">
    <source>
        <dbReference type="SAM" id="Phobius"/>
    </source>
</evidence>
<feature type="transmembrane region" description="Helical" evidence="2">
    <location>
        <begin position="29"/>
        <end position="47"/>
    </location>
</feature>
<evidence type="ECO:0000313" key="4">
    <source>
        <dbReference type="Proteomes" id="UP000653674"/>
    </source>
</evidence>
<dbReference type="EMBL" id="BONU01000005">
    <property type="protein sequence ID" value="GIG72836.1"/>
    <property type="molecule type" value="Genomic_DNA"/>
</dbReference>
<feature type="region of interest" description="Disordered" evidence="1">
    <location>
        <begin position="299"/>
        <end position="325"/>
    </location>
</feature>
<dbReference type="AlphaFoldDB" id="A0A8J3PME6"/>
<feature type="transmembrane region" description="Helical" evidence="2">
    <location>
        <begin position="270"/>
        <end position="294"/>
    </location>
</feature>